<evidence type="ECO:0008006" key="3">
    <source>
        <dbReference type="Google" id="ProtNLM"/>
    </source>
</evidence>
<accession>A0A0K1QRD5</accession>
<dbReference type="InterPro" id="IPR021734">
    <property type="entry name" value="DUF3303"/>
</dbReference>
<name>A0A0K1QRD5_PSEFL</name>
<reference evidence="1 2" key="1">
    <citation type="journal article" date="2012" name="J. Bacteriol.">
        <title>Draft genome sequence of the cyanide-utilizing bacterium Pseudomonas fluorescens strain NCIMB 11764.</title>
        <authorList>
            <person name="Vilo C.A."/>
            <person name="Benedik M.J."/>
            <person name="Kunz D.A."/>
            <person name="Dong Q."/>
        </authorList>
    </citation>
    <scope>NUCLEOTIDE SEQUENCE [LARGE SCALE GENOMIC DNA]</scope>
    <source>
        <strain evidence="1 2">NCIMB 11764</strain>
    </source>
</reference>
<proteinExistence type="predicted"/>
<sequence>MLFMVSWSISPQNRNSVIKRFLETKGAPPAGVKMLGRWHAVGGSSGFGIAETDDVVQIQKWVLEWNDLMNMEVHAALTDDQAGPLLAAAVSQQ</sequence>
<evidence type="ECO:0000313" key="1">
    <source>
        <dbReference type="EMBL" id="AKV08207.1"/>
    </source>
</evidence>
<dbReference type="Pfam" id="PF11746">
    <property type="entry name" value="DUF3303"/>
    <property type="match status" value="1"/>
</dbReference>
<dbReference type="RefSeq" id="WP_017338045.1">
    <property type="nucleotide sequence ID" value="NZ_CP010945.1"/>
</dbReference>
<dbReference type="AlphaFoldDB" id="A0A0K1QRD5"/>
<evidence type="ECO:0000313" key="2">
    <source>
        <dbReference type="Proteomes" id="UP000017175"/>
    </source>
</evidence>
<dbReference type="OrthoDB" id="9801877at2"/>
<dbReference type="eggNOG" id="ENOG5033BEQ">
    <property type="taxonomic scope" value="Bacteria"/>
</dbReference>
<gene>
    <name evidence="1" type="ORF">B723_18075</name>
</gene>
<organism evidence="1 2">
    <name type="scientific">Pseudomonas fluorescens NCIMB 11764</name>
    <dbReference type="NCBI Taxonomy" id="1221522"/>
    <lineage>
        <taxon>Bacteria</taxon>
        <taxon>Pseudomonadati</taxon>
        <taxon>Pseudomonadota</taxon>
        <taxon>Gammaproteobacteria</taxon>
        <taxon>Pseudomonadales</taxon>
        <taxon>Pseudomonadaceae</taxon>
        <taxon>Pseudomonas</taxon>
    </lineage>
</organism>
<protein>
    <recommendedName>
        <fullName evidence="3">DUF3303 domain-containing protein</fullName>
    </recommendedName>
</protein>
<dbReference type="Proteomes" id="UP000017175">
    <property type="component" value="Chromosome"/>
</dbReference>
<dbReference type="EMBL" id="CP010945">
    <property type="protein sequence ID" value="AKV08207.1"/>
    <property type="molecule type" value="Genomic_DNA"/>
</dbReference>